<name>A0A399JB24_9MICC</name>
<organism evidence="1 2">
    <name type="scientific">Galactobacter valiniphilus</name>
    <dbReference type="NCBI Taxonomy" id="2676122"/>
    <lineage>
        <taxon>Bacteria</taxon>
        <taxon>Bacillati</taxon>
        <taxon>Actinomycetota</taxon>
        <taxon>Actinomycetes</taxon>
        <taxon>Micrococcales</taxon>
        <taxon>Micrococcaceae</taxon>
        <taxon>Galactobacter</taxon>
    </lineage>
</organism>
<keyword evidence="2" id="KW-1185">Reference proteome</keyword>
<sequence length="67" mass="7161">MVADQLVIDLEGLGVSTEIAQGVRVQGETAGRGGMGRELVDRCGGTTRPQQLDGLAQWINAHVFPER</sequence>
<protein>
    <submittedName>
        <fullName evidence="1">Uncharacterized protein</fullName>
    </submittedName>
</protein>
<dbReference type="Proteomes" id="UP000265419">
    <property type="component" value="Unassembled WGS sequence"/>
</dbReference>
<reference evidence="1 2" key="1">
    <citation type="submission" date="2018-07" db="EMBL/GenBank/DDBJ databases">
        <title>Arthrobacter sp. nov., isolated from raw cow's milk with high bacterial count.</title>
        <authorList>
            <person name="Hahne J."/>
            <person name="Isele D."/>
            <person name="Lipski A."/>
        </authorList>
    </citation>
    <scope>NUCLEOTIDE SEQUENCE [LARGE SCALE GENOMIC DNA]</scope>
    <source>
        <strain evidence="1 2">JZ R-35</strain>
    </source>
</reference>
<accession>A0A399JB24</accession>
<evidence type="ECO:0000313" key="1">
    <source>
        <dbReference type="EMBL" id="RII42260.1"/>
    </source>
</evidence>
<comment type="caution">
    <text evidence="1">The sequence shown here is derived from an EMBL/GenBank/DDBJ whole genome shotgun (WGS) entry which is preliminary data.</text>
</comment>
<dbReference type="AlphaFoldDB" id="A0A399JB24"/>
<proteinExistence type="predicted"/>
<evidence type="ECO:0000313" key="2">
    <source>
        <dbReference type="Proteomes" id="UP000265419"/>
    </source>
</evidence>
<dbReference type="EMBL" id="QQXK01000014">
    <property type="protein sequence ID" value="RII42260.1"/>
    <property type="molecule type" value="Genomic_DNA"/>
</dbReference>
<gene>
    <name evidence="1" type="ORF">DWB68_08515</name>
</gene>